<dbReference type="EMBL" id="VNIQ01000009">
    <property type="protein sequence ID" value="TYQ01062.1"/>
    <property type="molecule type" value="Genomic_DNA"/>
</dbReference>
<dbReference type="InterPro" id="IPR029061">
    <property type="entry name" value="THDP-binding"/>
</dbReference>
<dbReference type="GO" id="GO:0000287">
    <property type="term" value="F:magnesium ion binding"/>
    <property type="evidence" value="ECO:0007669"/>
    <property type="project" value="UniProtKB-ARBA"/>
</dbReference>
<comment type="caution">
    <text evidence="5">The sequence shown here is derived from an EMBL/GenBank/DDBJ whole genome shotgun (WGS) entry which is preliminary data.</text>
</comment>
<sequence length="364" mass="39962">MIDNLDYPVQLIQPDGARVCRPEYDRLIANLDRDDYLSLYRDLVISRRIDTTAVTLQRQGEIGLWAPLLGQEAAQVGSARALEPDDFAFTSYREHAVAYCRGVPPHALTVLWRGCAHSAWDPEQFNVTNPAIVVGSQGLHATGYALGAHLDGAEIATIAYFGDGATSQGDIAEALGFAASFRAGVVFFCQNNQWAISEPVSLQSRTPISHRAEGYGIPSYRVDGNDVLAVLAVTRKALAHAREGSGPTFIEAITCRMGPHTTSDDPSRYRSDTDMAQWRARDPIERMRLFLTSRGLLDDKVATEIASAADEVASVLRRNTIGFPDPPPSALFDHVYTGPHPLIDHERAQHQEYLASFDNQEVVS</sequence>
<feature type="domain" description="Dehydrogenase E1 component" evidence="4">
    <location>
        <begin position="43"/>
        <end position="309"/>
    </location>
</feature>
<dbReference type="AlphaFoldDB" id="A0A652YIQ4"/>
<evidence type="ECO:0000256" key="3">
    <source>
        <dbReference type="ARBA" id="ARBA00023052"/>
    </source>
</evidence>
<reference evidence="5" key="1">
    <citation type="submission" date="2019-07" db="EMBL/GenBank/DDBJ databases">
        <title>Genomic Encyclopedia of Type Strains, Phase IV (KMG-IV): sequencing the most valuable type-strain genomes for metagenomic binning, comparative biology and taxonomic classification.</title>
        <authorList>
            <person name="Goeker M."/>
        </authorList>
    </citation>
    <scope>NUCLEOTIDE SEQUENCE</scope>
    <source>
        <strain evidence="5">DSM 44596</strain>
    </source>
</reference>
<evidence type="ECO:0000313" key="5">
    <source>
        <dbReference type="EMBL" id="TYQ01062.1"/>
    </source>
</evidence>
<keyword evidence="5" id="KW-0670">Pyruvate</keyword>
<protein>
    <submittedName>
        <fullName evidence="5">Pyruvate dehydrogenase E1 component alpha subunit</fullName>
    </submittedName>
</protein>
<dbReference type="CDD" id="cd02000">
    <property type="entry name" value="TPP_E1_PDC_ADC_BCADC"/>
    <property type="match status" value="1"/>
</dbReference>
<dbReference type="GO" id="GO:0016624">
    <property type="term" value="F:oxidoreductase activity, acting on the aldehyde or oxo group of donors, disulfide as acceptor"/>
    <property type="evidence" value="ECO:0007669"/>
    <property type="project" value="InterPro"/>
</dbReference>
<keyword evidence="2" id="KW-0560">Oxidoreductase</keyword>
<gene>
    <name evidence="5" type="ORF">FNL38_10975</name>
</gene>
<dbReference type="Gene3D" id="3.40.50.970">
    <property type="match status" value="1"/>
</dbReference>
<dbReference type="PANTHER" id="PTHR43380">
    <property type="entry name" value="2-OXOISOVALERATE DEHYDROGENASE SUBUNIT ALPHA, MITOCHONDRIAL"/>
    <property type="match status" value="1"/>
</dbReference>
<evidence type="ECO:0000256" key="2">
    <source>
        <dbReference type="ARBA" id="ARBA00023002"/>
    </source>
</evidence>
<dbReference type="InterPro" id="IPR050771">
    <property type="entry name" value="Alpha-ketoacid_DH_E1_comp"/>
</dbReference>
<dbReference type="GO" id="GO:0009083">
    <property type="term" value="P:branched-chain amino acid catabolic process"/>
    <property type="evidence" value="ECO:0007669"/>
    <property type="project" value="TreeGrafter"/>
</dbReference>
<evidence type="ECO:0000259" key="4">
    <source>
        <dbReference type="Pfam" id="PF00676"/>
    </source>
</evidence>
<dbReference type="InterPro" id="IPR017596">
    <property type="entry name" value="PdhA/BkdA"/>
</dbReference>
<dbReference type="PANTHER" id="PTHR43380:SF1">
    <property type="entry name" value="2-OXOISOVALERATE DEHYDROGENASE SUBUNIT ALPHA, MITOCHONDRIAL"/>
    <property type="match status" value="1"/>
</dbReference>
<evidence type="ECO:0000256" key="1">
    <source>
        <dbReference type="ARBA" id="ARBA00001964"/>
    </source>
</evidence>
<dbReference type="Pfam" id="PF00676">
    <property type="entry name" value="E1_dh"/>
    <property type="match status" value="1"/>
</dbReference>
<dbReference type="NCBIfam" id="TIGR03181">
    <property type="entry name" value="PDH_E1_alph_x"/>
    <property type="match status" value="1"/>
</dbReference>
<proteinExistence type="predicted"/>
<accession>A0A652YIQ4</accession>
<name>A0A652YIQ4_NOCGL</name>
<comment type="cofactor">
    <cofactor evidence="1">
        <name>thiamine diphosphate</name>
        <dbReference type="ChEBI" id="CHEBI:58937"/>
    </cofactor>
</comment>
<dbReference type="SUPFAM" id="SSF52518">
    <property type="entry name" value="Thiamin diphosphate-binding fold (THDP-binding)"/>
    <property type="match status" value="1"/>
</dbReference>
<organism evidence="5">
    <name type="scientific">Nocardia globerula</name>
    <dbReference type="NCBI Taxonomy" id="1818"/>
    <lineage>
        <taxon>Bacteria</taxon>
        <taxon>Bacillati</taxon>
        <taxon>Actinomycetota</taxon>
        <taxon>Actinomycetes</taxon>
        <taxon>Mycobacteriales</taxon>
        <taxon>Nocardiaceae</taxon>
        <taxon>Nocardia</taxon>
    </lineage>
</organism>
<dbReference type="InterPro" id="IPR001017">
    <property type="entry name" value="DH_E1"/>
</dbReference>
<keyword evidence="3" id="KW-0786">Thiamine pyrophosphate</keyword>